<dbReference type="PANTHER" id="PTHR24042:SF2">
    <property type="entry name" value="PROTEIN KINASE C-BINDING PROTEIN NELL1"/>
    <property type="match status" value="1"/>
</dbReference>
<name>A0A4Z2FF74_9TELE</name>
<organism evidence="2 3">
    <name type="scientific">Liparis tanakae</name>
    <name type="common">Tanaka's snailfish</name>
    <dbReference type="NCBI Taxonomy" id="230148"/>
    <lineage>
        <taxon>Eukaryota</taxon>
        <taxon>Metazoa</taxon>
        <taxon>Chordata</taxon>
        <taxon>Craniata</taxon>
        <taxon>Vertebrata</taxon>
        <taxon>Euteleostomi</taxon>
        <taxon>Actinopterygii</taxon>
        <taxon>Neopterygii</taxon>
        <taxon>Teleostei</taxon>
        <taxon>Neoteleostei</taxon>
        <taxon>Acanthomorphata</taxon>
        <taxon>Eupercaria</taxon>
        <taxon>Perciformes</taxon>
        <taxon>Cottioidei</taxon>
        <taxon>Cottales</taxon>
        <taxon>Liparidae</taxon>
        <taxon>Liparis</taxon>
    </lineage>
</organism>
<protein>
    <submittedName>
        <fullName evidence="2">Protein kinase C-binding protein NELL1</fullName>
    </submittedName>
</protein>
<dbReference type="GO" id="GO:0008201">
    <property type="term" value="F:heparin binding"/>
    <property type="evidence" value="ECO:0007669"/>
    <property type="project" value="TreeGrafter"/>
</dbReference>
<dbReference type="GO" id="GO:0005737">
    <property type="term" value="C:cytoplasm"/>
    <property type="evidence" value="ECO:0007669"/>
    <property type="project" value="TreeGrafter"/>
</dbReference>
<dbReference type="EMBL" id="SRLO01001237">
    <property type="protein sequence ID" value="TNN39896.1"/>
    <property type="molecule type" value="Genomic_DNA"/>
</dbReference>
<keyword evidence="2" id="KW-0808">Transferase</keyword>
<keyword evidence="2" id="KW-0418">Kinase</keyword>
<evidence type="ECO:0000313" key="2">
    <source>
        <dbReference type="EMBL" id="TNN39896.1"/>
    </source>
</evidence>
<keyword evidence="1" id="KW-0325">Glycoprotein</keyword>
<evidence type="ECO:0000313" key="3">
    <source>
        <dbReference type="Proteomes" id="UP000314294"/>
    </source>
</evidence>
<dbReference type="GO" id="GO:0045667">
    <property type="term" value="P:regulation of osteoblast differentiation"/>
    <property type="evidence" value="ECO:0007669"/>
    <property type="project" value="TreeGrafter"/>
</dbReference>
<keyword evidence="3" id="KW-1185">Reference proteome</keyword>
<dbReference type="GO" id="GO:0005615">
    <property type="term" value="C:extracellular space"/>
    <property type="evidence" value="ECO:0007669"/>
    <property type="project" value="TreeGrafter"/>
</dbReference>
<dbReference type="OrthoDB" id="6516201at2759"/>
<dbReference type="GO" id="GO:0005080">
    <property type="term" value="F:protein kinase C binding"/>
    <property type="evidence" value="ECO:0007669"/>
    <property type="project" value="TreeGrafter"/>
</dbReference>
<accession>A0A4Z2FF74</accession>
<dbReference type="PANTHER" id="PTHR24042">
    <property type="entry name" value="NEL HOMOLOG"/>
    <property type="match status" value="1"/>
</dbReference>
<proteinExistence type="predicted"/>
<dbReference type="AlphaFoldDB" id="A0A4Z2FF74"/>
<dbReference type="InterPro" id="IPR051586">
    <property type="entry name" value="PKC-binding_NELL"/>
</dbReference>
<sequence>MDLQELLAKMTLKLNYAESRLTQLEGCHCERTCSANSVVYRDQELWAEPENCRNCACKQLQRDRQTDAWVCRLAGITSTEVGIELIKGRASLQDLHSRVEVLPEEEKKVGRAGVSGVGGGYKDRQSTCLVINMEVLDFTG</sequence>
<comment type="caution">
    <text evidence="2">The sequence shown here is derived from an EMBL/GenBank/DDBJ whole genome shotgun (WGS) entry which is preliminary data.</text>
</comment>
<gene>
    <name evidence="2" type="primary">Nell1_2</name>
    <name evidence="2" type="ORF">EYF80_049934</name>
</gene>
<dbReference type="GO" id="GO:0045778">
    <property type="term" value="P:positive regulation of ossification"/>
    <property type="evidence" value="ECO:0007669"/>
    <property type="project" value="TreeGrafter"/>
</dbReference>
<evidence type="ECO:0000256" key="1">
    <source>
        <dbReference type="ARBA" id="ARBA00023180"/>
    </source>
</evidence>
<dbReference type="Proteomes" id="UP000314294">
    <property type="component" value="Unassembled WGS sequence"/>
</dbReference>
<dbReference type="GO" id="GO:0016301">
    <property type="term" value="F:kinase activity"/>
    <property type="evidence" value="ECO:0007669"/>
    <property type="project" value="UniProtKB-KW"/>
</dbReference>
<reference evidence="2 3" key="1">
    <citation type="submission" date="2019-03" db="EMBL/GenBank/DDBJ databases">
        <title>First draft genome of Liparis tanakae, snailfish: a comprehensive survey of snailfish specific genes.</title>
        <authorList>
            <person name="Kim W."/>
            <person name="Song I."/>
            <person name="Jeong J.-H."/>
            <person name="Kim D."/>
            <person name="Kim S."/>
            <person name="Ryu S."/>
            <person name="Song J.Y."/>
            <person name="Lee S.K."/>
        </authorList>
    </citation>
    <scope>NUCLEOTIDE SEQUENCE [LARGE SCALE GENOMIC DNA]</scope>
    <source>
        <tissue evidence="2">Muscle</tissue>
    </source>
</reference>